<dbReference type="EnsemblBacteria" id="ACK41618">
    <property type="protein sequence ID" value="ACK41618"/>
    <property type="gene ID" value="Dtur_0296"/>
</dbReference>
<dbReference type="InParanoid" id="B8DYZ2"/>
<dbReference type="STRING" id="515635.Dtur_0296"/>
<feature type="transmembrane region" description="Helical" evidence="1">
    <location>
        <begin position="119"/>
        <end position="142"/>
    </location>
</feature>
<dbReference type="OrthoDB" id="340500at2"/>
<keyword evidence="1" id="KW-0472">Membrane</keyword>
<feature type="transmembrane region" description="Helical" evidence="1">
    <location>
        <begin position="148"/>
        <end position="173"/>
    </location>
</feature>
<keyword evidence="1" id="KW-0812">Transmembrane</keyword>
<evidence type="ECO:0000313" key="3">
    <source>
        <dbReference type="Proteomes" id="UP000007719"/>
    </source>
</evidence>
<keyword evidence="3" id="KW-1185">Reference proteome</keyword>
<evidence type="ECO:0000313" key="2">
    <source>
        <dbReference type="EMBL" id="ACK41618.1"/>
    </source>
</evidence>
<organism evidence="2 3">
    <name type="scientific">Dictyoglomus turgidum (strain DSM 6724 / Z-1310)</name>
    <dbReference type="NCBI Taxonomy" id="515635"/>
    <lineage>
        <taxon>Bacteria</taxon>
        <taxon>Pseudomonadati</taxon>
        <taxon>Dictyoglomota</taxon>
        <taxon>Dictyoglomia</taxon>
        <taxon>Dictyoglomales</taxon>
        <taxon>Dictyoglomaceae</taxon>
        <taxon>Dictyoglomus</taxon>
    </lineage>
</organism>
<feature type="transmembrane region" description="Helical" evidence="1">
    <location>
        <begin position="185"/>
        <end position="204"/>
    </location>
</feature>
<reference evidence="3" key="1">
    <citation type="journal article" date="2016" name="Front. Microbiol.">
        <title>The complete genome sequence of hyperthermophile Dictyoglomus turgidum DSM 6724 reveals a specialized carbohydrate fermentor.</title>
        <authorList>
            <person name="Brumm P.J."/>
            <person name="Gowda K."/>
            <person name="Robb F.T."/>
            <person name="Mead D.A."/>
        </authorList>
    </citation>
    <scope>NUCLEOTIDE SEQUENCE [LARGE SCALE GENOMIC DNA]</scope>
    <source>
        <strain evidence="3">DSM 6724 / Z-1310</strain>
    </source>
</reference>
<dbReference type="AlphaFoldDB" id="B8DYZ2"/>
<dbReference type="Pfam" id="PF12679">
    <property type="entry name" value="ABC2_membrane_2"/>
    <property type="match status" value="1"/>
</dbReference>
<evidence type="ECO:0000256" key="1">
    <source>
        <dbReference type="SAM" id="Phobius"/>
    </source>
</evidence>
<dbReference type="Proteomes" id="UP000007719">
    <property type="component" value="Chromosome"/>
</dbReference>
<dbReference type="PANTHER" id="PTHR43471:SF14">
    <property type="entry name" value="ABC-2 TYPE TRANSPORT SYSTEM PERMEASE PROTEIN"/>
    <property type="match status" value="1"/>
</dbReference>
<dbReference type="FunCoup" id="B8DYZ2">
    <property type="interactions" value="6"/>
</dbReference>
<sequence>MILKLMKKEWKELVKTGKIYVLLFVFLFFSIGSPVIAKFTPDIIKSLASGSEMQGIIIHLPPPTWKDALLQFFKNLNQIVFIVIVIVFIGSISEEKNRGTASILLSFGVERKKWLLSKFLFQLFVTFIFVLFSYILCAYYTYFLFKEISIYSSLFATLLYLIYVFFVLSLLIFSSSLGKNTIQSAGIFFAIFIIFNLISIFPNLNEYNPMSLSSFENQWILKGVLWKDAIKNIIFTLIYSFILLFLSIIHFENEEL</sequence>
<dbReference type="EMBL" id="CP001251">
    <property type="protein sequence ID" value="ACK41618.1"/>
    <property type="molecule type" value="Genomic_DNA"/>
</dbReference>
<feature type="transmembrane region" description="Helical" evidence="1">
    <location>
        <begin position="76"/>
        <end position="93"/>
    </location>
</feature>
<dbReference type="PANTHER" id="PTHR43471">
    <property type="entry name" value="ABC TRANSPORTER PERMEASE"/>
    <property type="match status" value="1"/>
</dbReference>
<feature type="transmembrane region" description="Helical" evidence="1">
    <location>
        <begin position="233"/>
        <end position="251"/>
    </location>
</feature>
<accession>B8DYZ2</accession>
<evidence type="ECO:0008006" key="4">
    <source>
        <dbReference type="Google" id="ProtNLM"/>
    </source>
</evidence>
<gene>
    <name evidence="2" type="ordered locus">Dtur_0296</name>
</gene>
<name>B8DYZ2_DICTD</name>
<proteinExistence type="predicted"/>
<dbReference type="RefSeq" id="WP_012582703.1">
    <property type="nucleotide sequence ID" value="NC_011661.1"/>
</dbReference>
<dbReference type="GO" id="GO:0005886">
    <property type="term" value="C:plasma membrane"/>
    <property type="evidence" value="ECO:0007669"/>
    <property type="project" value="UniProtKB-SubCell"/>
</dbReference>
<keyword evidence="1" id="KW-1133">Transmembrane helix</keyword>
<dbReference type="eggNOG" id="COG1277">
    <property type="taxonomic scope" value="Bacteria"/>
</dbReference>
<protein>
    <recommendedName>
        <fullName evidence="4">ABC transporter permease</fullName>
    </recommendedName>
</protein>
<dbReference type="HOGENOM" id="CLU_091969_1_0_0"/>
<dbReference type="GO" id="GO:0140359">
    <property type="term" value="F:ABC-type transporter activity"/>
    <property type="evidence" value="ECO:0007669"/>
    <property type="project" value="InterPro"/>
</dbReference>
<dbReference type="KEGG" id="dtu:Dtur_0296"/>